<evidence type="ECO:0000256" key="8">
    <source>
        <dbReference type="RuleBase" id="RU003905"/>
    </source>
</evidence>
<keyword evidence="4 8" id="KW-0689">Ribosomal protein</keyword>
<name>A0A1E3PR40_9ASCO</name>
<dbReference type="PROSITE" id="PS00474">
    <property type="entry name" value="RIBOSOMAL_L3"/>
    <property type="match status" value="1"/>
</dbReference>
<dbReference type="InterPro" id="IPR019926">
    <property type="entry name" value="Ribosomal_uL3_CS"/>
</dbReference>
<keyword evidence="3" id="KW-0809">Transit peptide</keyword>
<dbReference type="EMBL" id="KV454406">
    <property type="protein sequence ID" value="ODQ67790.1"/>
    <property type="molecule type" value="Genomic_DNA"/>
</dbReference>
<dbReference type="Gene3D" id="3.30.160.810">
    <property type="match status" value="1"/>
</dbReference>
<dbReference type="NCBIfam" id="TIGR03625">
    <property type="entry name" value="L3_bact"/>
    <property type="match status" value="1"/>
</dbReference>
<evidence type="ECO:0000256" key="7">
    <source>
        <dbReference type="ARBA" id="ARBA00035209"/>
    </source>
</evidence>
<evidence type="ECO:0000256" key="6">
    <source>
        <dbReference type="ARBA" id="ARBA00023274"/>
    </source>
</evidence>
<accession>A0A1E3PR40</accession>
<dbReference type="Pfam" id="PF00297">
    <property type="entry name" value="Ribosomal_L3"/>
    <property type="match status" value="1"/>
</dbReference>
<evidence type="ECO:0000256" key="3">
    <source>
        <dbReference type="ARBA" id="ARBA00022946"/>
    </source>
</evidence>
<evidence type="ECO:0000313" key="9">
    <source>
        <dbReference type="EMBL" id="ODQ67790.1"/>
    </source>
</evidence>
<protein>
    <recommendedName>
        <fullName evidence="7">Large ribosomal subunit protein uL3m</fullName>
    </recommendedName>
</protein>
<comment type="subcellular location">
    <subcellularLocation>
        <location evidence="1">Mitochondrion</location>
    </subcellularLocation>
</comment>
<dbReference type="InterPro" id="IPR019927">
    <property type="entry name" value="Ribosomal_uL3_bac/org-type"/>
</dbReference>
<evidence type="ECO:0000256" key="5">
    <source>
        <dbReference type="ARBA" id="ARBA00023128"/>
    </source>
</evidence>
<evidence type="ECO:0000256" key="2">
    <source>
        <dbReference type="ARBA" id="ARBA00006540"/>
    </source>
</evidence>
<keyword evidence="6 8" id="KW-0687">Ribonucleoprotein</keyword>
<dbReference type="SUPFAM" id="SSF50447">
    <property type="entry name" value="Translation proteins"/>
    <property type="match status" value="1"/>
</dbReference>
<sequence>MYEDVYLLPWLLKERKSGDIRPRKLPFIVGTLRSAAVAATVPTTTPTLHHTPEHAHNRRALLNRTGLIAYKRGMITYFDSATGNRHAATILDVDRCQVTHTKTRETDQYFAVQLGLGAVARPDKNVTRQMLGHFARAQVAPKPEVAEFHVANADGLLPIGTLLPPSYFEVGKYVDVRAHSKGKGFQGVMKRWGFKGLRASHGTSVSHRHGGSYGMNQTPGRVLPGKKMPGHMGNVQCTVRNLKVLDIDDSRGTIIICGAVPGPNGAVVKIEDALKHRYNKN</sequence>
<dbReference type="Gene3D" id="2.40.30.10">
    <property type="entry name" value="Translation factors"/>
    <property type="match status" value="1"/>
</dbReference>
<dbReference type="GO" id="GO:0006412">
    <property type="term" value="P:translation"/>
    <property type="evidence" value="ECO:0007669"/>
    <property type="project" value="InterPro"/>
</dbReference>
<keyword evidence="10" id="KW-1185">Reference proteome</keyword>
<dbReference type="Proteomes" id="UP000095009">
    <property type="component" value="Unassembled WGS sequence"/>
</dbReference>
<evidence type="ECO:0000256" key="1">
    <source>
        <dbReference type="ARBA" id="ARBA00004173"/>
    </source>
</evidence>
<evidence type="ECO:0000256" key="4">
    <source>
        <dbReference type="ARBA" id="ARBA00022980"/>
    </source>
</evidence>
<gene>
    <name evidence="9" type="ORF">NADFUDRAFT_72331</name>
</gene>
<proteinExistence type="inferred from homology"/>
<dbReference type="STRING" id="857566.A0A1E3PR40"/>
<dbReference type="InterPro" id="IPR000597">
    <property type="entry name" value="Ribosomal_uL3"/>
</dbReference>
<dbReference type="PANTHER" id="PTHR11229:SF8">
    <property type="entry name" value="LARGE RIBOSOMAL SUBUNIT PROTEIN UL3M"/>
    <property type="match status" value="1"/>
</dbReference>
<organism evidence="9 10">
    <name type="scientific">Nadsonia fulvescens var. elongata DSM 6958</name>
    <dbReference type="NCBI Taxonomy" id="857566"/>
    <lineage>
        <taxon>Eukaryota</taxon>
        <taxon>Fungi</taxon>
        <taxon>Dikarya</taxon>
        <taxon>Ascomycota</taxon>
        <taxon>Saccharomycotina</taxon>
        <taxon>Dipodascomycetes</taxon>
        <taxon>Dipodascales</taxon>
        <taxon>Dipodascales incertae sedis</taxon>
        <taxon>Nadsonia</taxon>
    </lineage>
</organism>
<keyword evidence="5" id="KW-0496">Mitochondrion</keyword>
<reference evidence="9 10" key="1">
    <citation type="journal article" date="2016" name="Proc. Natl. Acad. Sci. U.S.A.">
        <title>Comparative genomics of biotechnologically important yeasts.</title>
        <authorList>
            <person name="Riley R."/>
            <person name="Haridas S."/>
            <person name="Wolfe K.H."/>
            <person name="Lopes M.R."/>
            <person name="Hittinger C.T."/>
            <person name="Goeker M."/>
            <person name="Salamov A.A."/>
            <person name="Wisecaver J.H."/>
            <person name="Long T.M."/>
            <person name="Calvey C.H."/>
            <person name="Aerts A.L."/>
            <person name="Barry K.W."/>
            <person name="Choi C."/>
            <person name="Clum A."/>
            <person name="Coughlan A.Y."/>
            <person name="Deshpande S."/>
            <person name="Douglass A.P."/>
            <person name="Hanson S.J."/>
            <person name="Klenk H.-P."/>
            <person name="LaButti K.M."/>
            <person name="Lapidus A."/>
            <person name="Lindquist E.A."/>
            <person name="Lipzen A.M."/>
            <person name="Meier-Kolthoff J.P."/>
            <person name="Ohm R.A."/>
            <person name="Otillar R.P."/>
            <person name="Pangilinan J.L."/>
            <person name="Peng Y."/>
            <person name="Rokas A."/>
            <person name="Rosa C.A."/>
            <person name="Scheuner C."/>
            <person name="Sibirny A.A."/>
            <person name="Slot J.C."/>
            <person name="Stielow J.B."/>
            <person name="Sun H."/>
            <person name="Kurtzman C.P."/>
            <person name="Blackwell M."/>
            <person name="Grigoriev I.V."/>
            <person name="Jeffries T.W."/>
        </authorList>
    </citation>
    <scope>NUCLEOTIDE SEQUENCE [LARGE SCALE GENOMIC DNA]</scope>
    <source>
        <strain evidence="9 10">DSM 6958</strain>
    </source>
</reference>
<evidence type="ECO:0000313" key="10">
    <source>
        <dbReference type="Proteomes" id="UP000095009"/>
    </source>
</evidence>
<dbReference type="GO" id="GO:0003735">
    <property type="term" value="F:structural constituent of ribosome"/>
    <property type="evidence" value="ECO:0007669"/>
    <property type="project" value="EnsemblFungi"/>
</dbReference>
<dbReference type="PANTHER" id="PTHR11229">
    <property type="entry name" value="50S RIBOSOMAL PROTEIN L3"/>
    <property type="match status" value="1"/>
</dbReference>
<dbReference type="InterPro" id="IPR009000">
    <property type="entry name" value="Transl_B-barrel_sf"/>
</dbReference>
<dbReference type="AlphaFoldDB" id="A0A1E3PR40"/>
<dbReference type="FunFam" id="2.40.30.10:FF:000004">
    <property type="entry name" value="50S ribosomal protein L3"/>
    <property type="match status" value="1"/>
</dbReference>
<comment type="similarity">
    <text evidence="2 8">Belongs to the universal ribosomal protein uL3 family.</text>
</comment>
<dbReference type="GO" id="GO:0005762">
    <property type="term" value="C:mitochondrial large ribosomal subunit"/>
    <property type="evidence" value="ECO:0007669"/>
    <property type="project" value="EnsemblFungi"/>
</dbReference>
<dbReference type="OrthoDB" id="274683at2759"/>
<dbReference type="HAMAP" id="MF_01325_B">
    <property type="entry name" value="Ribosomal_uL3_B"/>
    <property type="match status" value="1"/>
</dbReference>